<proteinExistence type="predicted"/>
<reference evidence="1 2" key="1">
    <citation type="submission" date="2019-03" db="EMBL/GenBank/DDBJ databases">
        <title>New insights into Acidothiobacillus thiooxidans sulfur metabolism through coupled gene expression, solution geochemistry, microscopy and spectroscopy analyses.</title>
        <authorList>
            <person name="Camacho D."/>
            <person name="Frazao R."/>
            <person name="Fouillen A."/>
            <person name="Nanci A."/>
            <person name="Lang B.F."/>
            <person name="Apte S.C."/>
            <person name="Baron C."/>
            <person name="Warren L.A."/>
        </authorList>
    </citation>
    <scope>NUCLEOTIDE SEQUENCE [LARGE SCALE GENOMIC DNA]</scope>
    <source>
        <strain evidence="1 2">ATCC 19377</strain>
    </source>
</reference>
<gene>
    <name evidence="1" type="ORF">DLNHIDIE_00181</name>
</gene>
<comment type="caution">
    <text evidence="1">The sequence shown here is derived from an EMBL/GenBank/DDBJ whole genome shotgun (WGS) entry which is preliminary data.</text>
</comment>
<evidence type="ECO:0000313" key="1">
    <source>
        <dbReference type="EMBL" id="TQN50328.1"/>
    </source>
</evidence>
<accession>A0A543Q204</accession>
<dbReference type="EMBL" id="SZUV01000001">
    <property type="protein sequence ID" value="TQN50328.1"/>
    <property type="molecule type" value="Genomic_DNA"/>
</dbReference>
<dbReference type="Proteomes" id="UP000315403">
    <property type="component" value="Unassembled WGS sequence"/>
</dbReference>
<dbReference type="AlphaFoldDB" id="A0A543Q204"/>
<name>A0A543Q204_ACITH</name>
<evidence type="ECO:0000313" key="2">
    <source>
        <dbReference type="Proteomes" id="UP000315403"/>
    </source>
</evidence>
<sequence>MHSGSRVKVRKAAPDEILGVLAKEPGYVGNPVHKLYPEDYNLKPPACPRQDKTLCDLDPRDPIKSTRRLPKTAALRLFKDGVRRGLYSDTSENGFPRRIWAVDGESIVFEAKLDNPDQGTYHGYPLASKQRNLIDRISCLREDDD</sequence>
<protein>
    <submittedName>
        <fullName evidence="1">Uncharacterized protein</fullName>
    </submittedName>
</protein>
<organism evidence="1 2">
    <name type="scientific">Acidithiobacillus thiooxidans ATCC 19377</name>
    <dbReference type="NCBI Taxonomy" id="637390"/>
    <lineage>
        <taxon>Bacteria</taxon>
        <taxon>Pseudomonadati</taxon>
        <taxon>Pseudomonadota</taxon>
        <taxon>Acidithiobacillia</taxon>
        <taxon>Acidithiobacillales</taxon>
        <taxon>Acidithiobacillaceae</taxon>
        <taxon>Acidithiobacillus</taxon>
    </lineage>
</organism>